<dbReference type="GeneID" id="779222"/>
<keyword evidence="2" id="KW-0012">Acyltransferase</keyword>
<dbReference type="CTD" id="779222"/>
<sequence length="254" mass="29106">MADAPSGPSVLSHYAGAGLAGEQQREEERHKGRHHHQLNGLISPDLRHLKAVSSLKNKLLEQKTRKDSGLVQPQGRTDTRAPNGLERLQGEEEKLSACLASCSLRGDGEALGNHVSQGENDDTIRYVRYESELQMADIMRLITRDLSEPYSIYTYRYFIHNWPQLCFLVVETSLQLFFLMLKDRALSSDVTSLTRFVCNRHAFLHEMPCHGRRRVRRCHRLQVGYAQKDVPTRLYSHVSCGFQIQKKGHWYTFG</sequence>
<evidence type="ECO:0000256" key="2">
    <source>
        <dbReference type="ARBA" id="ARBA00023315"/>
    </source>
</evidence>
<evidence type="ECO:0000313" key="5">
    <source>
        <dbReference type="RefSeq" id="XP_018087647.1"/>
    </source>
</evidence>
<dbReference type="GO" id="GO:0004596">
    <property type="term" value="F:protein-N-terminal amino-acid acetyltransferase activity"/>
    <property type="evidence" value="ECO:0000318"/>
    <property type="project" value="GO_Central"/>
</dbReference>
<proteinExistence type="predicted"/>
<organism evidence="4 5">
    <name type="scientific">Xenopus laevis</name>
    <name type="common">African clawed frog</name>
    <dbReference type="NCBI Taxonomy" id="8355"/>
    <lineage>
        <taxon>Eukaryota</taxon>
        <taxon>Metazoa</taxon>
        <taxon>Chordata</taxon>
        <taxon>Craniata</taxon>
        <taxon>Vertebrata</taxon>
        <taxon>Euteleostomi</taxon>
        <taxon>Amphibia</taxon>
        <taxon>Batrachia</taxon>
        <taxon>Anura</taxon>
        <taxon>Pipoidea</taxon>
        <taxon>Pipidae</taxon>
        <taxon>Xenopodinae</taxon>
        <taxon>Xenopus</taxon>
        <taxon>Xenopus</taxon>
    </lineage>
</organism>
<evidence type="ECO:0000313" key="4">
    <source>
        <dbReference type="Proteomes" id="UP000186698"/>
    </source>
</evidence>
<evidence type="ECO:0000256" key="1">
    <source>
        <dbReference type="ARBA" id="ARBA00022679"/>
    </source>
</evidence>
<dbReference type="Proteomes" id="UP000186698">
    <property type="component" value="Chromosome 8S"/>
</dbReference>
<keyword evidence="1" id="KW-0808">Transferase</keyword>
<dbReference type="AGR" id="Xenbase:XB-GENE-877045"/>
<dbReference type="Gene3D" id="3.40.630.30">
    <property type="match status" value="1"/>
</dbReference>
<evidence type="ECO:0000313" key="6">
    <source>
        <dbReference type="Xenbase" id="XB-GENE-877045"/>
    </source>
</evidence>
<feature type="region of interest" description="Disordered" evidence="3">
    <location>
        <begin position="1"/>
        <end position="45"/>
    </location>
</feature>
<dbReference type="InterPro" id="IPR044542">
    <property type="entry name" value="NAA30-like"/>
</dbReference>
<dbReference type="PANTHER" id="PTHR45896:SF1">
    <property type="entry name" value="N-ALPHA-ACETYLTRANSFERASE 30"/>
    <property type="match status" value="1"/>
</dbReference>
<protein>
    <submittedName>
        <fullName evidence="5">N-alpha-acetyltransferase 30 isoform X1</fullName>
    </submittedName>
</protein>
<dbReference type="GO" id="GO:0031417">
    <property type="term" value="C:NatC complex"/>
    <property type="evidence" value="ECO:0000318"/>
    <property type="project" value="GO_Central"/>
</dbReference>
<evidence type="ECO:0000256" key="3">
    <source>
        <dbReference type="SAM" id="MobiDB-lite"/>
    </source>
</evidence>
<dbReference type="RefSeq" id="XP_018087647.1">
    <property type="nucleotide sequence ID" value="XM_018232158.2"/>
</dbReference>
<feature type="region of interest" description="Disordered" evidence="3">
    <location>
        <begin position="62"/>
        <end position="87"/>
    </location>
</feature>
<dbReference type="PANTHER" id="PTHR45896">
    <property type="entry name" value="N-ALPHA-ACETYLTRANSFERASE 30"/>
    <property type="match status" value="1"/>
</dbReference>
<dbReference type="OrthoDB" id="249099at2759"/>
<dbReference type="Xenbase" id="XB-GENE-877045">
    <property type="gene designation" value="naa30.S"/>
</dbReference>
<accession>A0A8J0TLJ7</accession>
<reference evidence="5" key="1">
    <citation type="submission" date="2025-08" db="UniProtKB">
        <authorList>
            <consortium name="RefSeq"/>
        </authorList>
    </citation>
    <scope>IDENTIFICATION</scope>
    <source>
        <strain evidence="5">J_2021</strain>
        <tissue evidence="5">Erythrocytes</tissue>
    </source>
</reference>
<gene>
    <name evidence="5 6" type="primary">naa30.S</name>
    <name evidence="5" type="synonym">mak3</name>
    <name evidence="5" type="synonym">mak3p</name>
    <name evidence="5" type="synonym">naa30</name>
    <name evidence="5" type="synonym">nat12</name>
</gene>
<name>A0A8J0TLJ7_XENLA</name>
<keyword evidence="4" id="KW-1185">Reference proteome</keyword>
<dbReference type="AlphaFoldDB" id="A0A8J0TLJ7"/>